<keyword evidence="2 4" id="KW-0863">Zinc-finger</keyword>
<feature type="compositionally biased region" description="Low complexity" evidence="5">
    <location>
        <begin position="100"/>
        <end position="123"/>
    </location>
</feature>
<dbReference type="InParanoid" id="A0A7R8V4F1"/>
<dbReference type="InterPro" id="IPR047153">
    <property type="entry name" value="TRIM45/56/19-like"/>
</dbReference>
<dbReference type="FunFam" id="3.30.40.10:FF:000662">
    <property type="entry name" value="Peptidyl-prolyl cis-trans isomerase (Cyclophilin)"/>
    <property type="match status" value="1"/>
</dbReference>
<dbReference type="InterPro" id="IPR013083">
    <property type="entry name" value="Znf_RING/FYVE/PHD"/>
</dbReference>
<protein>
    <submittedName>
        <fullName evidence="8">Uncharacterized protein</fullName>
    </submittedName>
</protein>
<dbReference type="PANTHER" id="PTHR25462">
    <property type="entry name" value="BONUS, ISOFORM C-RELATED"/>
    <property type="match status" value="1"/>
</dbReference>
<keyword evidence="1" id="KW-0479">Metal-binding</keyword>
<dbReference type="OrthoDB" id="252722at2759"/>
<feature type="compositionally biased region" description="Low complexity" evidence="5">
    <location>
        <begin position="372"/>
        <end position="390"/>
    </location>
</feature>
<dbReference type="EMBL" id="LR899014">
    <property type="protein sequence ID" value="CAD7092666.1"/>
    <property type="molecule type" value="Genomic_DNA"/>
</dbReference>
<dbReference type="AlphaFoldDB" id="A0A7R8V4F1"/>
<feature type="domain" description="RING-type" evidence="6">
    <location>
        <begin position="15"/>
        <end position="58"/>
    </location>
</feature>
<dbReference type="PROSITE" id="PS50089">
    <property type="entry name" value="ZF_RING_2"/>
    <property type="match status" value="1"/>
</dbReference>
<feature type="domain" description="B box-type" evidence="7">
    <location>
        <begin position="135"/>
        <end position="176"/>
    </location>
</feature>
<dbReference type="Gene3D" id="3.30.40.10">
    <property type="entry name" value="Zinc/RING finger domain, C3HC4 (zinc finger)"/>
    <property type="match status" value="1"/>
</dbReference>
<keyword evidence="9" id="KW-1185">Reference proteome</keyword>
<dbReference type="InterPro" id="IPR001841">
    <property type="entry name" value="Znf_RING"/>
</dbReference>
<name>A0A7R8V4F1_HERIL</name>
<reference evidence="8 9" key="1">
    <citation type="submission" date="2020-11" db="EMBL/GenBank/DDBJ databases">
        <authorList>
            <person name="Wallbank WR R."/>
            <person name="Pardo Diaz C."/>
            <person name="Kozak K."/>
            <person name="Martin S."/>
            <person name="Jiggins C."/>
            <person name="Moest M."/>
            <person name="Warren A I."/>
            <person name="Generalovic N T."/>
            <person name="Byers J.R.P. K."/>
            <person name="Montejo-Kovacevich G."/>
            <person name="Yen C E."/>
        </authorList>
    </citation>
    <scope>NUCLEOTIDE SEQUENCE [LARGE SCALE GENOMIC DNA]</scope>
</reference>
<dbReference type="Gene3D" id="3.30.160.60">
    <property type="entry name" value="Classic Zinc Finger"/>
    <property type="match status" value="1"/>
</dbReference>
<evidence type="ECO:0000256" key="2">
    <source>
        <dbReference type="ARBA" id="ARBA00022771"/>
    </source>
</evidence>
<dbReference type="PROSITE" id="PS00518">
    <property type="entry name" value="ZF_RING_1"/>
    <property type="match status" value="1"/>
</dbReference>
<feature type="region of interest" description="Disordered" evidence="5">
    <location>
        <begin position="369"/>
        <end position="390"/>
    </location>
</feature>
<evidence type="ECO:0000313" key="8">
    <source>
        <dbReference type="EMBL" id="CAD7092666.1"/>
    </source>
</evidence>
<proteinExistence type="predicted"/>
<dbReference type="InterPro" id="IPR000315">
    <property type="entry name" value="Znf_B-box"/>
</dbReference>
<feature type="region of interest" description="Disordered" evidence="5">
    <location>
        <begin position="93"/>
        <end position="136"/>
    </location>
</feature>
<dbReference type="CDD" id="cd19756">
    <property type="entry name" value="Bbox2"/>
    <property type="match status" value="1"/>
</dbReference>
<dbReference type="SUPFAM" id="SSF57850">
    <property type="entry name" value="RING/U-box"/>
    <property type="match status" value="1"/>
</dbReference>
<keyword evidence="3" id="KW-0862">Zinc</keyword>
<dbReference type="GO" id="GO:0008270">
    <property type="term" value="F:zinc ion binding"/>
    <property type="evidence" value="ECO:0007669"/>
    <property type="project" value="UniProtKB-KW"/>
</dbReference>
<evidence type="ECO:0000256" key="4">
    <source>
        <dbReference type="PROSITE-ProRule" id="PRU00024"/>
    </source>
</evidence>
<evidence type="ECO:0000256" key="3">
    <source>
        <dbReference type="ARBA" id="ARBA00022833"/>
    </source>
</evidence>
<dbReference type="PANTHER" id="PTHR25462:SF296">
    <property type="entry name" value="MEIOTIC P26, ISOFORM F"/>
    <property type="match status" value="1"/>
</dbReference>
<evidence type="ECO:0000256" key="1">
    <source>
        <dbReference type="ARBA" id="ARBA00022723"/>
    </source>
</evidence>
<accession>A0A7R8V4F1</accession>
<dbReference type="SUPFAM" id="SSF57845">
    <property type="entry name" value="B-box zinc-binding domain"/>
    <property type="match status" value="1"/>
</dbReference>
<evidence type="ECO:0000259" key="7">
    <source>
        <dbReference type="PROSITE" id="PS50119"/>
    </source>
</evidence>
<dbReference type="Pfam" id="PF00643">
    <property type="entry name" value="zf-B_box"/>
    <property type="match status" value="1"/>
</dbReference>
<evidence type="ECO:0000256" key="5">
    <source>
        <dbReference type="SAM" id="MobiDB-lite"/>
    </source>
</evidence>
<evidence type="ECO:0000259" key="6">
    <source>
        <dbReference type="PROSITE" id="PS50089"/>
    </source>
</evidence>
<gene>
    <name evidence="8" type="ORF">HERILL_LOCUS15004</name>
</gene>
<organism evidence="8 9">
    <name type="scientific">Hermetia illucens</name>
    <name type="common">Black soldier fly</name>
    <dbReference type="NCBI Taxonomy" id="343691"/>
    <lineage>
        <taxon>Eukaryota</taxon>
        <taxon>Metazoa</taxon>
        <taxon>Ecdysozoa</taxon>
        <taxon>Arthropoda</taxon>
        <taxon>Hexapoda</taxon>
        <taxon>Insecta</taxon>
        <taxon>Pterygota</taxon>
        <taxon>Neoptera</taxon>
        <taxon>Endopterygota</taxon>
        <taxon>Diptera</taxon>
        <taxon>Brachycera</taxon>
        <taxon>Stratiomyomorpha</taxon>
        <taxon>Stratiomyidae</taxon>
        <taxon>Hermetiinae</taxon>
        <taxon>Hermetia</taxon>
    </lineage>
</organism>
<dbReference type="Proteomes" id="UP000594454">
    <property type="component" value="Chromosome 6"/>
</dbReference>
<dbReference type="InterPro" id="IPR017907">
    <property type="entry name" value="Znf_RING_CS"/>
</dbReference>
<evidence type="ECO:0000313" key="9">
    <source>
        <dbReference type="Proteomes" id="UP000594454"/>
    </source>
</evidence>
<dbReference type="PROSITE" id="PS50119">
    <property type="entry name" value="ZF_BBOX"/>
    <property type="match status" value="1"/>
</dbReference>
<sequence length="448" mass="50564">MDLVIPPELEDLILCSCCHLPFNETDAPPKLFSCRHHFCLKCVNSILLKGTELYCVHCWKRTELPGPDMKPENLPTYNAILYLSQNLSMLNLKPKPPDKQSSANASSSSTSSATVTSNNQQQTGLQTPNSTKTSKKGENCITHAMPNALWCTKCNILLCRACAGSEEHRNHIIRTKAEAKNSIHDDIGAELTTMQKILNEVQHLVLKQRDFLLKILESCTALKTQIETELINHIPTLEIAEMRESLSKAKLCMDMLEQQSPAEAYKLFSTLTIEKQRLQSKHQEMYLQCKLDDLIRHYGVLFDFDLIKQALATLHTNDTYSTINGIGHHNPILLLANYCISQLYSRHILSSKHSQFLNNCNSNSYHHISNVSQSQQQSQPPLQQQSQAPPQQLIVGSNHQSPCEVVGAKTYADITSSPKGNQTGMYFEYFFRAHNKLQKILITPESKF</sequence>